<evidence type="ECO:0000256" key="1">
    <source>
        <dbReference type="SAM" id="MobiDB-lite"/>
    </source>
</evidence>
<dbReference type="InterPro" id="IPR021838">
    <property type="entry name" value="DUF3431"/>
</dbReference>
<evidence type="ECO:0000313" key="3">
    <source>
        <dbReference type="Proteomes" id="UP001320420"/>
    </source>
</evidence>
<protein>
    <submittedName>
        <fullName evidence="2">Uncharacterized protein</fullName>
    </submittedName>
</protein>
<reference evidence="2 3" key="1">
    <citation type="submission" date="2024-02" db="EMBL/GenBank/DDBJ databases">
        <title>De novo assembly and annotation of 12 fungi associated with fruit tree decline syndrome in Ontario, Canada.</title>
        <authorList>
            <person name="Sulman M."/>
            <person name="Ellouze W."/>
            <person name="Ilyukhin E."/>
        </authorList>
    </citation>
    <scope>NUCLEOTIDE SEQUENCE [LARGE SCALE GENOMIC DNA]</scope>
    <source>
        <strain evidence="2 3">M11/M66-122</strain>
    </source>
</reference>
<dbReference type="EMBL" id="JAKJXP020000040">
    <property type="protein sequence ID" value="KAK7752290.1"/>
    <property type="molecule type" value="Genomic_DNA"/>
</dbReference>
<proteinExistence type="predicted"/>
<gene>
    <name evidence="2" type="ORF">SLS62_005826</name>
</gene>
<accession>A0AAN9UUB8</accession>
<sequence>MSLFGLVARPRASLVVTLLFLLIVSSVLRYAPFAPHIFTTPRAASTLIYPRIELVVSAVKADNTSWIQEHFPSYPAHIYVADDPTAPLTVKKNIGHENGVTPLQNLQIPYVVKHGFSTLRCTWLLGCPLEIRPDLSASEKWDDPGADQRAKTEAVYAVAFTELFPGTPVPAGVGAHCGAQFAVTRERIRGRTVDEYRSYRDWLWATELTDEFSGRVMEYSWHQILGQPAVDCPHAGACFCEKFGRCDLQCEDYGCEKTYFFNFGELPANWPEEGPGTDGWPLRNWTEIEPEPEPEPEVPSEPEAESIPLAER</sequence>
<feature type="compositionally biased region" description="Acidic residues" evidence="1">
    <location>
        <begin position="288"/>
        <end position="304"/>
    </location>
</feature>
<evidence type="ECO:0000313" key="2">
    <source>
        <dbReference type="EMBL" id="KAK7752290.1"/>
    </source>
</evidence>
<dbReference type="PANTHER" id="PTHR37490">
    <property type="entry name" value="EXPRESSED PROTEIN"/>
    <property type="match status" value="1"/>
</dbReference>
<comment type="caution">
    <text evidence="2">The sequence shown here is derived from an EMBL/GenBank/DDBJ whole genome shotgun (WGS) entry which is preliminary data.</text>
</comment>
<feature type="region of interest" description="Disordered" evidence="1">
    <location>
        <begin position="272"/>
        <end position="312"/>
    </location>
</feature>
<name>A0AAN9UUB8_9PEZI</name>
<dbReference type="Proteomes" id="UP001320420">
    <property type="component" value="Unassembled WGS sequence"/>
</dbReference>
<organism evidence="2 3">
    <name type="scientific">Diatrype stigma</name>
    <dbReference type="NCBI Taxonomy" id="117547"/>
    <lineage>
        <taxon>Eukaryota</taxon>
        <taxon>Fungi</taxon>
        <taxon>Dikarya</taxon>
        <taxon>Ascomycota</taxon>
        <taxon>Pezizomycotina</taxon>
        <taxon>Sordariomycetes</taxon>
        <taxon>Xylariomycetidae</taxon>
        <taxon>Xylariales</taxon>
        <taxon>Diatrypaceae</taxon>
        <taxon>Diatrype</taxon>
    </lineage>
</organism>
<dbReference type="AlphaFoldDB" id="A0AAN9UUB8"/>
<keyword evidence="3" id="KW-1185">Reference proteome</keyword>
<dbReference type="PANTHER" id="PTHR37490:SF3">
    <property type="entry name" value="DUF3431 DOMAIN CONTAINING PROTEIN"/>
    <property type="match status" value="1"/>
</dbReference>
<dbReference type="Pfam" id="PF11913">
    <property type="entry name" value="DUF3431"/>
    <property type="match status" value="2"/>
</dbReference>